<dbReference type="InterPro" id="IPR009057">
    <property type="entry name" value="Homeodomain-like_sf"/>
</dbReference>
<proteinExistence type="predicted"/>
<evidence type="ECO:0000313" key="5">
    <source>
        <dbReference type="Proteomes" id="UP000051863"/>
    </source>
</evidence>
<dbReference type="GO" id="GO:0043565">
    <property type="term" value="F:sequence-specific DNA binding"/>
    <property type="evidence" value="ECO:0007669"/>
    <property type="project" value="InterPro"/>
</dbReference>
<keyword evidence="1" id="KW-0805">Transcription regulation</keyword>
<dbReference type="PROSITE" id="PS01124">
    <property type="entry name" value="HTH_ARAC_FAMILY_2"/>
    <property type="match status" value="1"/>
</dbReference>
<evidence type="ECO:0000256" key="2">
    <source>
        <dbReference type="ARBA" id="ARBA00023163"/>
    </source>
</evidence>
<evidence type="ECO:0000313" key="4">
    <source>
        <dbReference type="EMBL" id="KRG67705.1"/>
    </source>
</evidence>
<sequence length="302" mass="33166">MSSLIDLQDAIERYSEAGFTHTDIPRMALMRSNNVSAASESVYAAWLLVVAQGRVQMKLGDEPFELPAARYALTSVDLPLTGEVREASLARPFLAVALSLEPVMLASVLLDMGEQVFDLAPSAGMAVGVLGPDLLDALTRLVRLLGQRGDIAMLAPLFEREILYRLLAGEHGAMLRQLALSDSRLSRISRAISHIRRDYVLPIRIEVLARDVGMSLSSLHRHFKAVTGMSPLQYQKRLRLQEARRRLTAQQHSAASVAFAVGYESPSQFSREYRRMFGAPPSRDAVASRESVLQPGPVAASD</sequence>
<dbReference type="InterPro" id="IPR018060">
    <property type="entry name" value="HTH_AraC"/>
</dbReference>
<name>A0A0R0CDA9_9GAMM</name>
<dbReference type="InterPro" id="IPR009594">
    <property type="entry name" value="Tscrpt_reg_HTH_AraC_N"/>
</dbReference>
<dbReference type="PATRIC" id="fig|405446.3.peg.1257"/>
<dbReference type="RefSeq" id="WP_057628362.1">
    <property type="nucleotide sequence ID" value="NZ_LDJJ01000028.1"/>
</dbReference>
<dbReference type="Pfam" id="PF06719">
    <property type="entry name" value="AraC_N"/>
    <property type="match status" value="1"/>
</dbReference>
<evidence type="ECO:0000256" key="1">
    <source>
        <dbReference type="ARBA" id="ARBA00023015"/>
    </source>
</evidence>
<keyword evidence="2" id="KW-0804">Transcription</keyword>
<reference evidence="4 5" key="1">
    <citation type="submission" date="2015-05" db="EMBL/GenBank/DDBJ databases">
        <title>Genome sequencing and analysis of members of genus Stenotrophomonas.</title>
        <authorList>
            <person name="Patil P.P."/>
            <person name="Midha S."/>
            <person name="Patil P.B."/>
        </authorList>
    </citation>
    <scope>NUCLEOTIDE SEQUENCE [LARGE SCALE GENOMIC DNA]</scope>
    <source>
        <strain evidence="4 5">DSM 18941</strain>
    </source>
</reference>
<dbReference type="Pfam" id="PF12833">
    <property type="entry name" value="HTH_18"/>
    <property type="match status" value="1"/>
</dbReference>
<dbReference type="PANTHER" id="PTHR43436">
    <property type="entry name" value="ARAC-FAMILY TRANSCRIPTIONAL REGULATOR"/>
    <property type="match status" value="1"/>
</dbReference>
<protein>
    <recommendedName>
        <fullName evidence="3">HTH araC/xylS-type domain-containing protein</fullName>
    </recommendedName>
</protein>
<comment type="caution">
    <text evidence="4">The sequence shown here is derived from an EMBL/GenBank/DDBJ whole genome shotgun (WGS) entry which is preliminary data.</text>
</comment>
<accession>A0A0R0CDA9</accession>
<dbReference type="SMART" id="SM00342">
    <property type="entry name" value="HTH_ARAC"/>
    <property type="match status" value="1"/>
</dbReference>
<dbReference type="GO" id="GO:0003700">
    <property type="term" value="F:DNA-binding transcription factor activity"/>
    <property type="evidence" value="ECO:0007669"/>
    <property type="project" value="InterPro"/>
</dbReference>
<dbReference type="PANTHER" id="PTHR43436:SF1">
    <property type="entry name" value="TRANSCRIPTIONAL REGULATORY PROTEIN"/>
    <property type="match status" value="1"/>
</dbReference>
<dbReference type="EMBL" id="LDJJ01000028">
    <property type="protein sequence ID" value="KRG67705.1"/>
    <property type="molecule type" value="Genomic_DNA"/>
</dbReference>
<dbReference type="Gene3D" id="1.10.10.60">
    <property type="entry name" value="Homeodomain-like"/>
    <property type="match status" value="2"/>
</dbReference>
<dbReference type="AlphaFoldDB" id="A0A0R0CDA9"/>
<evidence type="ECO:0000259" key="3">
    <source>
        <dbReference type="PROSITE" id="PS01124"/>
    </source>
</evidence>
<dbReference type="Proteomes" id="UP000051863">
    <property type="component" value="Unassembled WGS sequence"/>
</dbReference>
<dbReference type="SUPFAM" id="SSF46689">
    <property type="entry name" value="Homeodomain-like"/>
    <property type="match status" value="2"/>
</dbReference>
<dbReference type="OrthoDB" id="34150at2"/>
<keyword evidence="5" id="KW-1185">Reference proteome</keyword>
<organism evidence="4 5">
    <name type="scientific">Stenotrophomonas terrae</name>
    <dbReference type="NCBI Taxonomy" id="405446"/>
    <lineage>
        <taxon>Bacteria</taxon>
        <taxon>Pseudomonadati</taxon>
        <taxon>Pseudomonadota</taxon>
        <taxon>Gammaproteobacteria</taxon>
        <taxon>Lysobacterales</taxon>
        <taxon>Lysobacteraceae</taxon>
        <taxon>Stenotrophomonas</taxon>
    </lineage>
</organism>
<gene>
    <name evidence="4" type="ORF">ABB27_09040</name>
</gene>
<feature type="domain" description="HTH araC/xylS-type" evidence="3">
    <location>
        <begin position="189"/>
        <end position="287"/>
    </location>
</feature>